<sequence length="356" mass="40208">MPRHPAPQPPAQSMAMHEFMLRQACPPPPLPAELAGHSPWTAGAAFFCLDTATGELAQDSRVSSLSSRDAHPFEGGKPHRSRKFLQRLPDGVEGVIAADFSDARRYDADDHFGRRFNVFQYNRWAGSESAVLWRLPGYFCPNARMGCAGPDGVSDTIAFTDKRPTVYWRGNDSGYHWTAPGRGTTLRNPGPGADEAQLDERFSRFRAVRMSRQDPGRFDFRFASPWGRPPSNPLTAPWFTRAEPREAALAHRYILCPNGNDVCSQLYWILNTNSVAFREDCDYEVVPDYFLAPWVHYVPISRGLDDLADKLDYCESNPGLCLRIIENARQAYAQMTRPRPWREAELTVLSRMGLLR</sequence>
<name>A0A5N0TDH7_9GAMM</name>
<protein>
    <recommendedName>
        <fullName evidence="3">Glycosyl transferase CAP10 domain-containing protein</fullName>
    </recommendedName>
</protein>
<evidence type="ECO:0000256" key="2">
    <source>
        <dbReference type="SAM" id="MobiDB-lite"/>
    </source>
</evidence>
<dbReference type="RefSeq" id="WP_150862704.1">
    <property type="nucleotide sequence ID" value="NZ_VYXP01000002.1"/>
</dbReference>
<keyword evidence="5" id="KW-1185">Reference proteome</keyword>
<feature type="compositionally biased region" description="Basic and acidic residues" evidence="2">
    <location>
        <begin position="68"/>
        <end position="77"/>
    </location>
</feature>
<dbReference type="Pfam" id="PF05686">
    <property type="entry name" value="Glyco_transf_90"/>
    <property type="match status" value="1"/>
</dbReference>
<evidence type="ECO:0000313" key="4">
    <source>
        <dbReference type="EMBL" id="KAA9133143.1"/>
    </source>
</evidence>
<dbReference type="InterPro" id="IPR051091">
    <property type="entry name" value="O-Glucosyltr/Glycosyltrsf_90"/>
</dbReference>
<dbReference type="EMBL" id="VYXP01000002">
    <property type="protein sequence ID" value="KAA9133143.1"/>
    <property type="molecule type" value="Genomic_DNA"/>
</dbReference>
<reference evidence="4 5" key="1">
    <citation type="submission" date="2019-09" db="EMBL/GenBank/DDBJ databases">
        <title>Wenzhouxiangella sp. Genome sequencing and assembly.</title>
        <authorList>
            <person name="Zhang R."/>
        </authorList>
    </citation>
    <scope>NUCLEOTIDE SEQUENCE [LARGE SCALE GENOMIC DNA]</scope>
    <source>
        <strain evidence="4 5">W260</strain>
    </source>
</reference>
<keyword evidence="1" id="KW-0808">Transferase</keyword>
<dbReference type="PANTHER" id="PTHR12203">
    <property type="entry name" value="KDEL LYS-ASP-GLU-LEU CONTAINING - RELATED"/>
    <property type="match status" value="1"/>
</dbReference>
<dbReference type="AlphaFoldDB" id="A0A5N0TDH7"/>
<organism evidence="4 5">
    <name type="scientific">Marinihelvus fidelis</name>
    <dbReference type="NCBI Taxonomy" id="2613842"/>
    <lineage>
        <taxon>Bacteria</taxon>
        <taxon>Pseudomonadati</taxon>
        <taxon>Pseudomonadota</taxon>
        <taxon>Gammaproteobacteria</taxon>
        <taxon>Chromatiales</taxon>
        <taxon>Wenzhouxiangellaceae</taxon>
        <taxon>Marinihelvus</taxon>
    </lineage>
</organism>
<evidence type="ECO:0000313" key="5">
    <source>
        <dbReference type="Proteomes" id="UP000325372"/>
    </source>
</evidence>
<gene>
    <name evidence="4" type="ORF">F3N42_01930</name>
</gene>
<dbReference type="SMART" id="SM00672">
    <property type="entry name" value="CAP10"/>
    <property type="match status" value="1"/>
</dbReference>
<dbReference type="Proteomes" id="UP000325372">
    <property type="component" value="Unassembled WGS sequence"/>
</dbReference>
<dbReference type="InterPro" id="IPR006598">
    <property type="entry name" value="CAP10"/>
</dbReference>
<feature type="domain" description="Glycosyl transferase CAP10" evidence="3">
    <location>
        <begin position="87"/>
        <end position="341"/>
    </location>
</feature>
<evidence type="ECO:0000256" key="1">
    <source>
        <dbReference type="ARBA" id="ARBA00022679"/>
    </source>
</evidence>
<feature type="region of interest" description="Disordered" evidence="2">
    <location>
        <begin position="60"/>
        <end position="81"/>
    </location>
</feature>
<dbReference type="PANTHER" id="PTHR12203:SF35">
    <property type="entry name" value="PROTEIN O-GLUCOSYLTRANSFERASE 1"/>
    <property type="match status" value="1"/>
</dbReference>
<accession>A0A5N0TDH7</accession>
<dbReference type="GO" id="GO:0016740">
    <property type="term" value="F:transferase activity"/>
    <property type="evidence" value="ECO:0007669"/>
    <property type="project" value="UniProtKB-KW"/>
</dbReference>
<proteinExistence type="predicted"/>
<evidence type="ECO:0000259" key="3">
    <source>
        <dbReference type="SMART" id="SM00672"/>
    </source>
</evidence>
<comment type="caution">
    <text evidence="4">The sequence shown here is derived from an EMBL/GenBank/DDBJ whole genome shotgun (WGS) entry which is preliminary data.</text>
</comment>